<proteinExistence type="predicted"/>
<feature type="transmembrane region" description="Helical" evidence="1">
    <location>
        <begin position="12"/>
        <end position="29"/>
    </location>
</feature>
<dbReference type="EMBL" id="SIRT01000002">
    <property type="protein sequence ID" value="TBN05608.1"/>
    <property type="molecule type" value="Genomic_DNA"/>
</dbReference>
<keyword evidence="1" id="KW-0812">Transmembrane</keyword>
<evidence type="ECO:0000313" key="2">
    <source>
        <dbReference type="EMBL" id="TBN05608.1"/>
    </source>
</evidence>
<gene>
    <name evidence="2" type="ORF">EYD45_04860</name>
</gene>
<comment type="caution">
    <text evidence="2">The sequence shown here is derived from an EMBL/GenBank/DDBJ whole genome shotgun (WGS) entry which is preliminary data.</text>
</comment>
<dbReference type="AlphaFoldDB" id="A0A4Q9FL50"/>
<accession>A0A4Q9FL50</accession>
<name>A0A4Q9FL50_9FLAO</name>
<evidence type="ECO:0000313" key="3">
    <source>
        <dbReference type="Proteomes" id="UP000291142"/>
    </source>
</evidence>
<sequence>MKNLITASKSIAFISFIIGTILFALQMYNTTSFAFVYPGILFIIIAFILNTITFLALGFSMLGSSTDKTEILKTIGIVLLNIPIAFIYFYILIEFI</sequence>
<evidence type="ECO:0008006" key="4">
    <source>
        <dbReference type="Google" id="ProtNLM"/>
    </source>
</evidence>
<keyword evidence="1" id="KW-0472">Membrane</keyword>
<dbReference type="Proteomes" id="UP000291142">
    <property type="component" value="Unassembled WGS sequence"/>
</dbReference>
<organism evidence="2 3">
    <name type="scientific">Hyunsoonleella flava</name>
    <dbReference type="NCBI Taxonomy" id="2527939"/>
    <lineage>
        <taxon>Bacteria</taxon>
        <taxon>Pseudomonadati</taxon>
        <taxon>Bacteroidota</taxon>
        <taxon>Flavobacteriia</taxon>
        <taxon>Flavobacteriales</taxon>
        <taxon>Flavobacteriaceae</taxon>
    </lineage>
</organism>
<feature type="transmembrane region" description="Helical" evidence="1">
    <location>
        <begin position="71"/>
        <end position="93"/>
    </location>
</feature>
<dbReference type="OrthoDB" id="1448012at2"/>
<dbReference type="RefSeq" id="WP_130963225.1">
    <property type="nucleotide sequence ID" value="NZ_SIRT01000002.1"/>
</dbReference>
<keyword evidence="1" id="KW-1133">Transmembrane helix</keyword>
<keyword evidence="3" id="KW-1185">Reference proteome</keyword>
<protein>
    <recommendedName>
        <fullName evidence="4">Branched-chain amino acid:cation transporter, LIVCS family</fullName>
    </recommendedName>
</protein>
<feature type="transmembrane region" description="Helical" evidence="1">
    <location>
        <begin position="35"/>
        <end position="59"/>
    </location>
</feature>
<evidence type="ECO:0000256" key="1">
    <source>
        <dbReference type="SAM" id="Phobius"/>
    </source>
</evidence>
<reference evidence="2 3" key="1">
    <citation type="submission" date="2019-02" db="EMBL/GenBank/DDBJ databases">
        <title>Hyunsoonleella sp., isolated from marine sediment.</title>
        <authorList>
            <person name="Liu B.-T."/>
        </authorList>
    </citation>
    <scope>NUCLEOTIDE SEQUENCE [LARGE SCALE GENOMIC DNA]</scope>
    <source>
        <strain evidence="2 3">T58</strain>
    </source>
</reference>